<comment type="caution">
    <text evidence="3">The sequence shown here is derived from an EMBL/GenBank/DDBJ whole genome shotgun (WGS) entry which is preliminary data.</text>
</comment>
<evidence type="ECO:0000259" key="2">
    <source>
        <dbReference type="Pfam" id="PF12697"/>
    </source>
</evidence>
<dbReference type="OrthoDB" id="408373at2759"/>
<dbReference type="InterPro" id="IPR050266">
    <property type="entry name" value="AB_hydrolase_sf"/>
</dbReference>
<protein>
    <submittedName>
        <fullName evidence="3">Alpha/beta hydrolase fold</fullName>
    </submittedName>
</protein>
<dbReference type="InterPro" id="IPR029058">
    <property type="entry name" value="AB_hydrolase_fold"/>
</dbReference>
<keyword evidence="3" id="KW-0378">Hydrolase</keyword>
<proteinExistence type="predicted"/>
<feature type="domain" description="AB hydrolase-1" evidence="2">
    <location>
        <begin position="27"/>
        <end position="279"/>
    </location>
</feature>
<dbReference type="GO" id="GO:0047372">
    <property type="term" value="F:monoacylglycerol lipase activity"/>
    <property type="evidence" value="ECO:0007669"/>
    <property type="project" value="TreeGrafter"/>
</dbReference>
<evidence type="ECO:0000256" key="1">
    <source>
        <dbReference type="SAM" id="MobiDB-lite"/>
    </source>
</evidence>
<feature type="compositionally biased region" description="Polar residues" evidence="1">
    <location>
        <begin position="63"/>
        <end position="72"/>
    </location>
</feature>
<accession>A0A8H6KIS3</accession>
<reference evidence="3" key="1">
    <citation type="journal article" date="2020" name="Phytopathology">
        <title>Genome Sequence Resources of Colletotrichum truncatum, C. plurivorum, C. musicola, and C. sojae: Four Species Pathogenic to Soybean (Glycine max).</title>
        <authorList>
            <person name="Rogerio F."/>
            <person name="Boufleur T.R."/>
            <person name="Ciampi-Guillardi M."/>
            <person name="Sukno S.A."/>
            <person name="Thon M.R."/>
            <person name="Massola Junior N.S."/>
            <person name="Baroncelli R."/>
        </authorList>
    </citation>
    <scope>NUCLEOTIDE SEQUENCE</scope>
    <source>
        <strain evidence="3">LFN0074</strain>
    </source>
</reference>
<dbReference type="GO" id="GO:0016020">
    <property type="term" value="C:membrane"/>
    <property type="evidence" value="ECO:0007669"/>
    <property type="project" value="TreeGrafter"/>
</dbReference>
<evidence type="ECO:0000313" key="4">
    <source>
        <dbReference type="Proteomes" id="UP000639643"/>
    </source>
</evidence>
<evidence type="ECO:0000313" key="3">
    <source>
        <dbReference type="EMBL" id="KAF6832347.1"/>
    </source>
</evidence>
<dbReference type="PROSITE" id="PS51257">
    <property type="entry name" value="PROKAR_LIPOPROTEIN"/>
    <property type="match status" value="1"/>
</dbReference>
<dbReference type="Pfam" id="PF12697">
    <property type="entry name" value="Abhydrolase_6"/>
    <property type="match status" value="1"/>
</dbReference>
<gene>
    <name evidence="3" type="ORF">CMUS01_06961</name>
</gene>
<name>A0A8H6KIS3_9PEZI</name>
<dbReference type="PANTHER" id="PTHR43798:SF33">
    <property type="entry name" value="HYDROLASE, PUTATIVE (AFU_ORTHOLOGUE AFUA_2G14860)-RELATED"/>
    <property type="match status" value="1"/>
</dbReference>
<keyword evidence="4" id="KW-1185">Reference proteome</keyword>
<dbReference type="Gene3D" id="3.40.50.1820">
    <property type="entry name" value="alpha/beta hydrolase"/>
    <property type="match status" value="1"/>
</dbReference>
<dbReference type="GO" id="GO:0046464">
    <property type="term" value="P:acylglycerol catabolic process"/>
    <property type="evidence" value="ECO:0007669"/>
    <property type="project" value="TreeGrafter"/>
</dbReference>
<dbReference type="AlphaFoldDB" id="A0A8H6KIS3"/>
<dbReference type="PANTHER" id="PTHR43798">
    <property type="entry name" value="MONOACYLGLYCEROL LIPASE"/>
    <property type="match status" value="1"/>
</dbReference>
<sequence>MPYFSRHEAFNLFYLDEGPRTGAPATVLLIAGLSCDMHDWSWQVPFLLSLNLRVISVDGRGQGKSSSPQPTTHGRPPPGSWPGPEGSADPAVVDYYPQSTAHDVMALLDHLGVTEKLVVMSHSLGDCIGYYIATSRPGMVAASIGIDPIHAFTDEQRAEGDALFDDVDALLPSAIGYFGTFLYAPDGPAWQKTWQLRRMAQLDPKVAYAICYGGWGDTEDSLGRRGNSVKAFGGRLKCPRLTLGSSEWYVATDREHMPKGSEELDEIVLIENRGHWFHQLESEAFNGHVERWLGKIGVLPAKGAE</sequence>
<organism evidence="3 4">
    <name type="scientific">Colletotrichum musicola</name>
    <dbReference type="NCBI Taxonomy" id="2175873"/>
    <lineage>
        <taxon>Eukaryota</taxon>
        <taxon>Fungi</taxon>
        <taxon>Dikarya</taxon>
        <taxon>Ascomycota</taxon>
        <taxon>Pezizomycotina</taxon>
        <taxon>Sordariomycetes</taxon>
        <taxon>Hypocreomycetidae</taxon>
        <taxon>Glomerellales</taxon>
        <taxon>Glomerellaceae</taxon>
        <taxon>Colletotrichum</taxon>
        <taxon>Colletotrichum orchidearum species complex</taxon>
    </lineage>
</organism>
<dbReference type="EMBL" id="WIGM01000239">
    <property type="protein sequence ID" value="KAF6832347.1"/>
    <property type="molecule type" value="Genomic_DNA"/>
</dbReference>
<dbReference type="InterPro" id="IPR000073">
    <property type="entry name" value="AB_hydrolase_1"/>
</dbReference>
<dbReference type="SUPFAM" id="SSF53474">
    <property type="entry name" value="alpha/beta-Hydrolases"/>
    <property type="match status" value="1"/>
</dbReference>
<dbReference type="Proteomes" id="UP000639643">
    <property type="component" value="Unassembled WGS sequence"/>
</dbReference>
<feature type="region of interest" description="Disordered" evidence="1">
    <location>
        <begin position="59"/>
        <end position="88"/>
    </location>
</feature>